<keyword evidence="2" id="KW-0812">Transmembrane</keyword>
<feature type="compositionally biased region" description="Polar residues" evidence="1">
    <location>
        <begin position="157"/>
        <end position="167"/>
    </location>
</feature>
<evidence type="ECO:0000313" key="3">
    <source>
        <dbReference type="EMBL" id="KAG5496081.1"/>
    </source>
</evidence>
<gene>
    <name evidence="3" type="ORF">JKF63_02379</name>
</gene>
<feature type="compositionally biased region" description="Polar residues" evidence="1">
    <location>
        <begin position="740"/>
        <end position="752"/>
    </location>
</feature>
<evidence type="ECO:0000256" key="2">
    <source>
        <dbReference type="SAM" id="Phobius"/>
    </source>
</evidence>
<protein>
    <recommendedName>
        <fullName evidence="5">Transmembrane protein</fullName>
    </recommendedName>
</protein>
<dbReference type="AlphaFoldDB" id="A0A836HMZ6"/>
<name>A0A836HMZ6_9TRYP</name>
<proteinExistence type="predicted"/>
<dbReference type="EMBL" id="JAFJZO010000032">
    <property type="protein sequence ID" value="KAG5496081.1"/>
    <property type="molecule type" value="Genomic_DNA"/>
</dbReference>
<organism evidence="3 4">
    <name type="scientific">Porcisia hertigi</name>
    <dbReference type="NCBI Taxonomy" id="2761500"/>
    <lineage>
        <taxon>Eukaryota</taxon>
        <taxon>Discoba</taxon>
        <taxon>Euglenozoa</taxon>
        <taxon>Kinetoplastea</taxon>
        <taxon>Metakinetoplastina</taxon>
        <taxon>Trypanosomatida</taxon>
        <taxon>Trypanosomatidae</taxon>
        <taxon>Leishmaniinae</taxon>
        <taxon>Porcisia</taxon>
    </lineage>
</organism>
<feature type="transmembrane region" description="Helical" evidence="2">
    <location>
        <begin position="223"/>
        <end position="247"/>
    </location>
</feature>
<feature type="transmembrane region" description="Helical" evidence="2">
    <location>
        <begin position="1004"/>
        <end position="1023"/>
    </location>
</feature>
<dbReference type="RefSeq" id="XP_067754564.1">
    <property type="nucleotide sequence ID" value="XM_067898407.1"/>
</dbReference>
<feature type="compositionally biased region" description="Basic and acidic residues" evidence="1">
    <location>
        <begin position="133"/>
        <end position="144"/>
    </location>
</feature>
<evidence type="ECO:0000313" key="4">
    <source>
        <dbReference type="Proteomes" id="UP000674318"/>
    </source>
</evidence>
<dbReference type="GeneID" id="94288484"/>
<keyword evidence="2" id="KW-0472">Membrane</keyword>
<evidence type="ECO:0008006" key="5">
    <source>
        <dbReference type="Google" id="ProtNLM"/>
    </source>
</evidence>
<comment type="caution">
    <text evidence="3">The sequence shown here is derived from an EMBL/GenBank/DDBJ whole genome shotgun (WGS) entry which is preliminary data.</text>
</comment>
<dbReference type="KEGG" id="phet:94288484"/>
<keyword evidence="2" id="KW-1133">Transmembrane helix</keyword>
<feature type="compositionally biased region" description="Polar residues" evidence="1">
    <location>
        <begin position="809"/>
        <end position="825"/>
    </location>
</feature>
<feature type="compositionally biased region" description="Basic and acidic residues" evidence="1">
    <location>
        <begin position="113"/>
        <end position="125"/>
    </location>
</feature>
<reference evidence="3 4" key="1">
    <citation type="submission" date="2021-02" db="EMBL/GenBank/DDBJ databases">
        <title>Porcisia hertigi Genome sequencing and assembly.</title>
        <authorList>
            <person name="Almutairi H."/>
            <person name="Gatherer D."/>
        </authorList>
    </citation>
    <scope>NUCLEOTIDE SEQUENCE [LARGE SCALE GENOMIC DNA]</scope>
    <source>
        <strain evidence="3 4">C119</strain>
    </source>
</reference>
<evidence type="ECO:0000256" key="1">
    <source>
        <dbReference type="SAM" id="MobiDB-lite"/>
    </source>
</evidence>
<accession>A0A836HMZ6</accession>
<dbReference type="Proteomes" id="UP000674318">
    <property type="component" value="Chromosome 32"/>
</dbReference>
<feature type="region of interest" description="Disordered" evidence="1">
    <location>
        <begin position="113"/>
        <end position="176"/>
    </location>
</feature>
<keyword evidence="4" id="KW-1185">Reference proteome</keyword>
<feature type="region of interest" description="Disordered" evidence="1">
    <location>
        <begin position="737"/>
        <end position="843"/>
    </location>
</feature>
<sequence>MSAFFCQCRGYRGNLIATEREFYFTCSLFRVDLAWSNVKRLRLETQEVKGVPRSVLVVVLQRNEAATLHTSSPPAQKKPLSSSRKYYFYDFYDLLRAEEQIRHLLEEYRMSEKANKDDARDELEKGSSVTVKQRSDKVVEKDDVSSLASDVLKDESPNNSRTPANRNPDTDARRTGLGLSFAGRRASLLSFSRPKFPGKLLSVPPPSAPNTRPSKHARVFLKLYRYVAAVLVVVMLALFVGQCGWFSSPRTQQPLQAAEKLLHVIQTMSDVNAKLASYDSHESLRHYNKRWKDLGERSRLHVHEIVQAAVGLMEHYVVLQAQMLTLRGRRAQRVAREQQSGAPSPPPPPTISAAFASPKMSPGKTRVISPQRKGSHPDVDDVSASKASAAQCEGGAACPKMSKRRATRSKELSWSQLMSDLRRWTRLAQSAWRCLTNLRGVLLVEPPAPPAPSSTEHLGSTQGAAWVAYTENLGDHFQLVELVSAAEDEDRRRCLQLTQELLETVDLIERLFVTFSNALLMDRYRQLESREESASHWLQPPQALRSAIGGRKYYAAKAFSSDVVVLVVMLRRFVSSLVHNEPLVASQAHRRSAALRVADAMLRYQKIEVEHLRARNRGYPGNTTQLWRELEEKVLQPATLSLRDNPGIDNSTVYLRNSIAELRFWHTHSVAWHEHVLSFFTPEEQADIRRSLGAHGSSNNGFVDLLIPRPGLQWVNLPLLRGLLCFAGVPHLRDVPSEAADNTTSGTANASQAERHWSTEDTVSAEGEGNTSDSCSETVAERGTAAASMPDTSAYLLPLPQTRGETFAAQKTTLPNRTTSATPRSPQRPAAPPTGTTSLREQSLREAELWREVKLRWMADLDLFRVTFDTQSAGRRGAAARSHCLGEEERGVSASAADVRCRLFGLLSLINENYVRYLIPTALQRLSVFLQALLPPYSKAYTGKEVYISTLQHWGSQDPAVQLATAQVTGIAPGTTSDISRSLLYLILQPPPLLQTSVITTRQTTAAVVMLLLFVGILIALYYTH</sequence>
<feature type="region of interest" description="Disordered" evidence="1">
    <location>
        <begin position="330"/>
        <end position="405"/>
    </location>
</feature>
<dbReference type="OrthoDB" id="273324at2759"/>